<dbReference type="GO" id="GO:0004803">
    <property type="term" value="F:transposase activity"/>
    <property type="evidence" value="ECO:0007669"/>
    <property type="project" value="InterPro"/>
</dbReference>
<evidence type="ECO:0000259" key="1">
    <source>
        <dbReference type="Pfam" id="PF01548"/>
    </source>
</evidence>
<proteinExistence type="predicted"/>
<dbReference type="GO" id="GO:0006313">
    <property type="term" value="P:DNA transposition"/>
    <property type="evidence" value="ECO:0007669"/>
    <property type="project" value="InterPro"/>
</dbReference>
<dbReference type="AlphaFoldDB" id="A0A2S7VRF5"/>
<evidence type="ECO:0000313" key="4">
    <source>
        <dbReference type="Proteomes" id="UP000238707"/>
    </source>
</evidence>
<comment type="caution">
    <text evidence="3">The sequence shown here is derived from an EMBL/GenBank/DDBJ whole genome shotgun (WGS) entry which is preliminary data.</text>
</comment>
<evidence type="ECO:0000259" key="2">
    <source>
        <dbReference type="Pfam" id="PF02371"/>
    </source>
</evidence>
<organism evidence="3 4">
    <name type="scientific">Vibrio chagasii</name>
    <dbReference type="NCBI Taxonomy" id="170679"/>
    <lineage>
        <taxon>Bacteria</taxon>
        <taxon>Pseudomonadati</taxon>
        <taxon>Pseudomonadota</taxon>
        <taxon>Gammaproteobacteria</taxon>
        <taxon>Vibrionales</taxon>
        <taxon>Vibrionaceae</taxon>
        <taxon>Vibrio</taxon>
    </lineage>
</organism>
<evidence type="ECO:0000313" key="3">
    <source>
        <dbReference type="EMBL" id="PQJ64668.1"/>
    </source>
</evidence>
<accession>A0A2S7VRF5</accession>
<sequence>MKNLIIGVDLAAKVIQVCVYADKKVQSNREMTPKQFSAYLSNLSPSLVVFEACASSNYWNQIATSLGHTSKLISSRLVKAVRQNQKTDKNDALAIIQASQLPEVTFVSGKTNSQQQAQSMLKLREQAVKQRTALKNQLIGLMREFNLPVSRSHQGFTQSIEMILEDADNELTADFRHMLKVSLDLYLVLCEAIDTYDHSLEQWIRSIQECQKLMKIEGIGKLNAVHLYIALASGELGQFKKGKDVSACIGLTPLQHSSGGKAKLGHIDKRKNSTLRSLLITGAMSVVQQVVKRDAKTKKEQWLQALVVRRGKKCAAVALANKTVRTAFAMLKSDTEYRASML</sequence>
<dbReference type="GO" id="GO:0003677">
    <property type="term" value="F:DNA binding"/>
    <property type="evidence" value="ECO:0007669"/>
    <property type="project" value="InterPro"/>
</dbReference>
<dbReference type="PANTHER" id="PTHR33055">
    <property type="entry name" value="TRANSPOSASE FOR INSERTION SEQUENCE ELEMENT IS1111A"/>
    <property type="match status" value="1"/>
</dbReference>
<reference evidence="3 4" key="1">
    <citation type="submission" date="2016-12" db="EMBL/GenBank/DDBJ databases">
        <title>Diversity of luminous bacteria.</title>
        <authorList>
            <person name="Yoshizawa S."/>
            <person name="Kogure K."/>
        </authorList>
    </citation>
    <scope>NUCLEOTIDE SEQUENCE [LARGE SCALE GENOMIC DNA]</scope>
    <source>
        <strain evidence="3 4">LC2-408</strain>
    </source>
</reference>
<gene>
    <name evidence="3" type="ORF">BTO10_07830</name>
</gene>
<dbReference type="Pfam" id="PF01548">
    <property type="entry name" value="DEDD_Tnp_IS110"/>
    <property type="match status" value="1"/>
</dbReference>
<dbReference type="EMBL" id="MSCI01000001">
    <property type="protein sequence ID" value="PQJ64668.1"/>
    <property type="molecule type" value="Genomic_DNA"/>
</dbReference>
<keyword evidence="4" id="KW-1185">Reference proteome</keyword>
<dbReference type="NCBIfam" id="NF033542">
    <property type="entry name" value="transpos_IS110"/>
    <property type="match status" value="1"/>
</dbReference>
<dbReference type="Pfam" id="PF02371">
    <property type="entry name" value="Transposase_20"/>
    <property type="match status" value="1"/>
</dbReference>
<dbReference type="PANTHER" id="PTHR33055:SF3">
    <property type="entry name" value="PUTATIVE TRANSPOSASE FOR IS117-RELATED"/>
    <property type="match status" value="1"/>
</dbReference>
<feature type="domain" description="Transposase IS116/IS110/IS902 C-terminal" evidence="2">
    <location>
        <begin position="210"/>
        <end position="289"/>
    </location>
</feature>
<protein>
    <submittedName>
        <fullName evidence="3">IS110 family transposase</fullName>
    </submittedName>
</protein>
<dbReference type="Proteomes" id="UP000238707">
    <property type="component" value="Unassembled WGS sequence"/>
</dbReference>
<name>A0A2S7VRF5_9VIBR</name>
<dbReference type="InterPro" id="IPR003346">
    <property type="entry name" value="Transposase_20"/>
</dbReference>
<dbReference type="InterPro" id="IPR002525">
    <property type="entry name" value="Transp_IS110-like_N"/>
</dbReference>
<dbReference type="RefSeq" id="WP_105024174.1">
    <property type="nucleotide sequence ID" value="NZ_MSCI01000001.1"/>
</dbReference>
<dbReference type="InterPro" id="IPR047650">
    <property type="entry name" value="Transpos_IS110"/>
</dbReference>
<feature type="domain" description="Transposase IS110-like N-terminal" evidence="1">
    <location>
        <begin position="6"/>
        <end position="145"/>
    </location>
</feature>